<dbReference type="SUPFAM" id="SSF52833">
    <property type="entry name" value="Thioredoxin-like"/>
    <property type="match status" value="2"/>
</dbReference>
<dbReference type="AlphaFoldDB" id="A0A0C9UQV3"/>
<evidence type="ECO:0000313" key="10">
    <source>
        <dbReference type="Proteomes" id="UP000054279"/>
    </source>
</evidence>
<gene>
    <name evidence="8" type="ORF">M422DRAFT_271112</name>
    <name evidence="9" type="ORF">M422DRAFT_271114</name>
</gene>
<dbReference type="EMBL" id="KN837327">
    <property type="protein sequence ID" value="KIJ27689.1"/>
    <property type="molecule type" value="Genomic_DNA"/>
</dbReference>
<dbReference type="PANTHER" id="PTHR45672">
    <property type="entry name" value="PROTEIN DISULFIDE-ISOMERASE C17H9.14C-RELATED"/>
    <property type="match status" value="1"/>
</dbReference>
<keyword evidence="3" id="KW-1015">Disulfide bond</keyword>
<protein>
    <recommendedName>
        <fullName evidence="2">protein disulfide-isomerase</fullName>
        <ecNumber evidence="2">5.3.4.1</ecNumber>
    </recommendedName>
</protein>
<dbReference type="Pfam" id="PF07749">
    <property type="entry name" value="ERp29"/>
    <property type="match status" value="1"/>
</dbReference>
<feature type="domain" description="Thioredoxin" evidence="7">
    <location>
        <begin position="10"/>
        <end position="133"/>
    </location>
</feature>
<dbReference type="InterPro" id="IPR036249">
    <property type="entry name" value="Thioredoxin-like_sf"/>
</dbReference>
<evidence type="ECO:0000256" key="5">
    <source>
        <dbReference type="ARBA" id="ARBA00023284"/>
    </source>
</evidence>
<feature type="chain" id="PRO_5007394519" description="protein disulfide-isomerase" evidence="6">
    <location>
        <begin position="24"/>
        <end position="389"/>
    </location>
</feature>
<proteinExistence type="predicted"/>
<evidence type="ECO:0000256" key="4">
    <source>
        <dbReference type="ARBA" id="ARBA00023235"/>
    </source>
</evidence>
<dbReference type="Gene3D" id="3.40.30.10">
    <property type="entry name" value="Glutaredoxin"/>
    <property type="match status" value="2"/>
</dbReference>
<reference evidence="9 10" key="1">
    <citation type="submission" date="2014-06" db="EMBL/GenBank/DDBJ databases">
        <title>Evolutionary Origins and Diversification of the Mycorrhizal Mutualists.</title>
        <authorList>
            <consortium name="DOE Joint Genome Institute"/>
            <consortium name="Mycorrhizal Genomics Consortium"/>
            <person name="Kohler A."/>
            <person name="Kuo A."/>
            <person name="Nagy L.G."/>
            <person name="Floudas D."/>
            <person name="Copeland A."/>
            <person name="Barry K.W."/>
            <person name="Cichocki N."/>
            <person name="Veneault-Fourrey C."/>
            <person name="LaButti K."/>
            <person name="Lindquist E.A."/>
            <person name="Lipzen A."/>
            <person name="Lundell T."/>
            <person name="Morin E."/>
            <person name="Murat C."/>
            <person name="Riley R."/>
            <person name="Ohm R."/>
            <person name="Sun H."/>
            <person name="Tunlid A."/>
            <person name="Henrissat B."/>
            <person name="Grigoriev I.V."/>
            <person name="Hibbett D.S."/>
            <person name="Martin F."/>
        </authorList>
    </citation>
    <scope>NUCLEOTIDE SEQUENCE [LARGE SCALE GENOMIC DNA]</scope>
    <source>
        <strain evidence="9 10">SS14</strain>
    </source>
</reference>
<evidence type="ECO:0000313" key="8">
    <source>
        <dbReference type="EMBL" id="KIJ27689.1"/>
    </source>
</evidence>
<evidence type="ECO:0000256" key="6">
    <source>
        <dbReference type="SAM" id="SignalP"/>
    </source>
</evidence>
<accession>A0A0C9UQV3</accession>
<comment type="catalytic activity">
    <reaction evidence="1">
        <text>Catalyzes the rearrangement of -S-S- bonds in proteins.</text>
        <dbReference type="EC" id="5.3.4.1"/>
    </reaction>
</comment>
<dbReference type="InterPro" id="IPR051063">
    <property type="entry name" value="PDI"/>
</dbReference>
<evidence type="ECO:0000256" key="3">
    <source>
        <dbReference type="ARBA" id="ARBA00023157"/>
    </source>
</evidence>
<dbReference type="HOGENOM" id="CLU_038617_1_1_1"/>
<dbReference type="PROSITE" id="PS51352">
    <property type="entry name" value="THIOREDOXIN_2"/>
    <property type="match status" value="2"/>
</dbReference>
<dbReference type="GO" id="GO:0005783">
    <property type="term" value="C:endoplasmic reticulum"/>
    <property type="evidence" value="ECO:0007669"/>
    <property type="project" value="InterPro"/>
</dbReference>
<keyword evidence="6" id="KW-0732">Signal</keyword>
<evidence type="ECO:0000256" key="1">
    <source>
        <dbReference type="ARBA" id="ARBA00001182"/>
    </source>
</evidence>
<dbReference type="InterPro" id="IPR036356">
    <property type="entry name" value="ERp29_C_sf"/>
</dbReference>
<dbReference type="EMBL" id="KN837327">
    <property type="protein sequence ID" value="KIJ27690.1"/>
    <property type="molecule type" value="Genomic_DNA"/>
</dbReference>
<dbReference type="PANTHER" id="PTHR45672:SF11">
    <property type="entry name" value="PROTEIN DISULFIDE-ISOMERASE C17H9.14C"/>
    <property type="match status" value="1"/>
</dbReference>
<feature type="domain" description="Thioredoxin" evidence="7">
    <location>
        <begin position="138"/>
        <end position="292"/>
    </location>
</feature>
<dbReference type="Gene3D" id="1.20.1150.12">
    <property type="entry name" value="Endoplasmic reticulum resident protein 29, C-terminal domain"/>
    <property type="match status" value="1"/>
</dbReference>
<dbReference type="GO" id="GO:0006457">
    <property type="term" value="P:protein folding"/>
    <property type="evidence" value="ECO:0007669"/>
    <property type="project" value="TreeGrafter"/>
</dbReference>
<feature type="signal peptide" evidence="6">
    <location>
        <begin position="1"/>
        <end position="23"/>
    </location>
</feature>
<evidence type="ECO:0000259" key="7">
    <source>
        <dbReference type="PROSITE" id="PS51352"/>
    </source>
</evidence>
<name>A0A0C9UQV3_SPHS4</name>
<dbReference type="InterPro" id="IPR011679">
    <property type="entry name" value="ERp29_C"/>
</dbReference>
<dbReference type="OrthoDB" id="10264505at2759"/>
<dbReference type="EC" id="5.3.4.1" evidence="2"/>
<evidence type="ECO:0000256" key="2">
    <source>
        <dbReference type="ARBA" id="ARBA00012723"/>
    </source>
</evidence>
<keyword evidence="5" id="KW-0676">Redox-active center</keyword>
<dbReference type="GO" id="GO:0003756">
    <property type="term" value="F:protein disulfide isomerase activity"/>
    <property type="evidence" value="ECO:0007669"/>
    <property type="project" value="UniProtKB-EC"/>
</dbReference>
<dbReference type="CDD" id="cd00238">
    <property type="entry name" value="ERp29c"/>
    <property type="match status" value="1"/>
</dbReference>
<dbReference type="SUPFAM" id="SSF47933">
    <property type="entry name" value="ERP29 C domain-like"/>
    <property type="match status" value="1"/>
</dbReference>
<keyword evidence="10" id="KW-1185">Reference proteome</keyword>
<dbReference type="Pfam" id="PF00085">
    <property type="entry name" value="Thioredoxin"/>
    <property type="match status" value="2"/>
</dbReference>
<sequence>MYSLLRFVVVLASVALPSAGSSALNVEESNWDTLIGKGKSAFIEFWAPWCDHCERLNPIFDELADTFSDVKDKLVIAKVNVDVEGSRALIERYGVTGLPTMKYINERGNTEEYDPQGPRSLEDLAAYLSRKSGLKSRLPPPPPPPPVLTKKLTAETFDNIVMNPDKDVLVAFTAPYSAHSQTLQPIYDRVSWDFRNEKQIIIAQLEVDGDPRRIIGTEYNITSYPIIKLFPKGSNMKAPNDFLSTRDELSFVEFLNEHTGTQRAVGGGLFDTAGRIFDMDELVKEFMVASQADTLKIYEKAIAQTITQSVSGKQYLRVMEKLIRDNKGDYLVQEGKRLGVILEKRALSDDKLDEIKIKSNILASFVQYLDSSSTFEAPIEATKPVKEEL</sequence>
<evidence type="ECO:0000313" key="9">
    <source>
        <dbReference type="EMBL" id="KIJ27690.1"/>
    </source>
</evidence>
<organism evidence="9 10">
    <name type="scientific">Sphaerobolus stellatus (strain SS14)</name>
    <dbReference type="NCBI Taxonomy" id="990650"/>
    <lineage>
        <taxon>Eukaryota</taxon>
        <taxon>Fungi</taxon>
        <taxon>Dikarya</taxon>
        <taxon>Basidiomycota</taxon>
        <taxon>Agaricomycotina</taxon>
        <taxon>Agaricomycetes</taxon>
        <taxon>Phallomycetidae</taxon>
        <taxon>Geastrales</taxon>
        <taxon>Sphaerobolaceae</taxon>
        <taxon>Sphaerobolus</taxon>
    </lineage>
</organism>
<dbReference type="InterPro" id="IPR013766">
    <property type="entry name" value="Thioredoxin_domain"/>
</dbReference>
<dbReference type="Proteomes" id="UP000054279">
    <property type="component" value="Unassembled WGS sequence"/>
</dbReference>
<keyword evidence="4" id="KW-0413">Isomerase</keyword>